<evidence type="ECO:0000259" key="2">
    <source>
        <dbReference type="Pfam" id="PF01035"/>
    </source>
</evidence>
<dbReference type="GO" id="GO:0006281">
    <property type="term" value="P:DNA repair"/>
    <property type="evidence" value="ECO:0007669"/>
    <property type="project" value="InterPro"/>
</dbReference>
<protein>
    <recommendedName>
        <fullName evidence="2">Methylated-DNA-[protein]-cysteine S-methyltransferase DNA binding domain-containing protein</fullName>
    </recommendedName>
</protein>
<dbReference type="EMBL" id="MEVN01000047">
    <property type="protein sequence ID" value="OGC56081.1"/>
    <property type="molecule type" value="Genomic_DNA"/>
</dbReference>
<organism evidence="3 4">
    <name type="scientific">candidate division WWE3 bacterium RIFCSPLOWO2_12_FULL_36_10</name>
    <dbReference type="NCBI Taxonomy" id="1802630"/>
    <lineage>
        <taxon>Bacteria</taxon>
        <taxon>Katanobacteria</taxon>
    </lineage>
</organism>
<dbReference type="InterPro" id="IPR036388">
    <property type="entry name" value="WH-like_DNA-bd_sf"/>
</dbReference>
<sequence>MSKISDTVLNIVGSIPKGKVASYGQVALMAGFPRGARRVGWILHQLGDNSPWWRIINNSGRISTSCLEHTALLQKELLINEGVRVTNKLKIDIEKYRYRPNSN</sequence>
<dbReference type="InterPro" id="IPR036217">
    <property type="entry name" value="MethylDNA_cys_MeTrfase_DNAb"/>
</dbReference>
<dbReference type="Gene3D" id="1.10.10.10">
    <property type="entry name" value="Winged helix-like DNA-binding domain superfamily/Winged helix DNA-binding domain"/>
    <property type="match status" value="1"/>
</dbReference>
<dbReference type="PANTHER" id="PTHR42942">
    <property type="entry name" value="6-O-METHYLGUANINE DNA METHYLTRANSFERASE"/>
    <property type="match status" value="1"/>
</dbReference>
<dbReference type="CDD" id="cd06445">
    <property type="entry name" value="ATase"/>
    <property type="match status" value="1"/>
</dbReference>
<dbReference type="PANTHER" id="PTHR42942:SF1">
    <property type="entry name" value="ALKYLTRANSFERASE-LIKE PROTEIN 1"/>
    <property type="match status" value="1"/>
</dbReference>
<dbReference type="STRING" id="1802630.A3H26_01520"/>
<proteinExistence type="predicted"/>
<feature type="domain" description="Methylated-DNA-[protein]-cysteine S-methyltransferase DNA binding" evidence="2">
    <location>
        <begin position="6"/>
        <end position="83"/>
    </location>
</feature>
<dbReference type="AlphaFoldDB" id="A0A1F4VFM6"/>
<accession>A0A1F4VFM6</accession>
<evidence type="ECO:0000313" key="3">
    <source>
        <dbReference type="EMBL" id="OGC56081.1"/>
    </source>
</evidence>
<keyword evidence="1" id="KW-0227">DNA damage</keyword>
<evidence type="ECO:0000256" key="1">
    <source>
        <dbReference type="ARBA" id="ARBA00022763"/>
    </source>
</evidence>
<evidence type="ECO:0000313" key="4">
    <source>
        <dbReference type="Proteomes" id="UP000177763"/>
    </source>
</evidence>
<comment type="caution">
    <text evidence="3">The sequence shown here is derived from an EMBL/GenBank/DDBJ whole genome shotgun (WGS) entry which is preliminary data.</text>
</comment>
<reference evidence="3 4" key="1">
    <citation type="journal article" date="2016" name="Nat. Commun.">
        <title>Thousands of microbial genomes shed light on interconnected biogeochemical processes in an aquifer system.</title>
        <authorList>
            <person name="Anantharaman K."/>
            <person name="Brown C.T."/>
            <person name="Hug L.A."/>
            <person name="Sharon I."/>
            <person name="Castelle C.J."/>
            <person name="Probst A.J."/>
            <person name="Thomas B.C."/>
            <person name="Singh A."/>
            <person name="Wilkins M.J."/>
            <person name="Karaoz U."/>
            <person name="Brodie E.L."/>
            <person name="Williams K.H."/>
            <person name="Hubbard S.S."/>
            <person name="Banfield J.F."/>
        </authorList>
    </citation>
    <scope>NUCLEOTIDE SEQUENCE [LARGE SCALE GENOMIC DNA]</scope>
</reference>
<dbReference type="InterPro" id="IPR052520">
    <property type="entry name" value="ATL_DNA_repair"/>
</dbReference>
<dbReference type="Proteomes" id="UP000177763">
    <property type="component" value="Unassembled WGS sequence"/>
</dbReference>
<dbReference type="GO" id="GO:0003824">
    <property type="term" value="F:catalytic activity"/>
    <property type="evidence" value="ECO:0007669"/>
    <property type="project" value="InterPro"/>
</dbReference>
<dbReference type="Pfam" id="PF01035">
    <property type="entry name" value="DNA_binding_1"/>
    <property type="match status" value="1"/>
</dbReference>
<name>A0A1F4VFM6_UNCKA</name>
<dbReference type="InterPro" id="IPR014048">
    <property type="entry name" value="MethylDNA_cys_MeTrfase_DNA-bd"/>
</dbReference>
<gene>
    <name evidence="3" type="ORF">A3H26_01520</name>
</gene>
<dbReference type="SUPFAM" id="SSF46767">
    <property type="entry name" value="Methylated DNA-protein cysteine methyltransferase, C-terminal domain"/>
    <property type="match status" value="1"/>
</dbReference>